<reference evidence="2" key="1">
    <citation type="submission" date="2016-11" db="EMBL/GenBank/DDBJ databases">
        <title>The genome of Nicotiana attenuata.</title>
        <authorList>
            <person name="Xu S."/>
            <person name="Brockmoeller T."/>
            <person name="Gaquerel E."/>
            <person name="Navarro A."/>
            <person name="Kuhl H."/>
            <person name="Gase K."/>
            <person name="Ling Z."/>
            <person name="Zhou W."/>
            <person name="Kreitzer C."/>
            <person name="Stanke M."/>
            <person name="Tang H."/>
            <person name="Lyons E."/>
            <person name="Pandey P."/>
            <person name="Pandey S.P."/>
            <person name="Timmermann B."/>
            <person name="Baldwin I.T."/>
        </authorList>
    </citation>
    <scope>NUCLEOTIDE SEQUENCE [LARGE SCALE GENOMIC DNA]</scope>
    <source>
        <strain evidence="2">UT</strain>
    </source>
</reference>
<name>A0A1J6KAB8_NICAT</name>
<dbReference type="GO" id="GO:0006361">
    <property type="term" value="P:transcription initiation at RNA polymerase I promoter"/>
    <property type="evidence" value="ECO:0007669"/>
    <property type="project" value="InterPro"/>
</dbReference>
<keyword evidence="3" id="KW-1185">Reference proteome</keyword>
<dbReference type="EMBL" id="MJEQ01003997">
    <property type="protein sequence ID" value="OIT21928.1"/>
    <property type="molecule type" value="Genomic_DNA"/>
</dbReference>
<dbReference type="STRING" id="49451.A0A1J6KAB8"/>
<dbReference type="GO" id="GO:0001181">
    <property type="term" value="F:RNA polymerase I general transcription initiation factor activity"/>
    <property type="evidence" value="ECO:0007669"/>
    <property type="project" value="InterPro"/>
</dbReference>
<dbReference type="Pfam" id="PF05327">
    <property type="entry name" value="RRN3"/>
    <property type="match status" value="1"/>
</dbReference>
<evidence type="ECO:0000256" key="1">
    <source>
        <dbReference type="ARBA" id="ARBA00010098"/>
    </source>
</evidence>
<gene>
    <name evidence="2" type="ORF">A4A49_32536</name>
</gene>
<comment type="similarity">
    <text evidence="1">Belongs to the RRN3 family.</text>
</comment>
<evidence type="ECO:0000313" key="2">
    <source>
        <dbReference type="EMBL" id="OIT21928.1"/>
    </source>
</evidence>
<dbReference type="Gramene" id="OIT21928">
    <property type="protein sequence ID" value="OIT21928"/>
    <property type="gene ID" value="A4A49_32536"/>
</dbReference>
<organism evidence="2 3">
    <name type="scientific">Nicotiana attenuata</name>
    <name type="common">Coyote tobacco</name>
    <dbReference type="NCBI Taxonomy" id="49451"/>
    <lineage>
        <taxon>Eukaryota</taxon>
        <taxon>Viridiplantae</taxon>
        <taxon>Streptophyta</taxon>
        <taxon>Embryophyta</taxon>
        <taxon>Tracheophyta</taxon>
        <taxon>Spermatophyta</taxon>
        <taxon>Magnoliopsida</taxon>
        <taxon>eudicotyledons</taxon>
        <taxon>Gunneridae</taxon>
        <taxon>Pentapetalae</taxon>
        <taxon>asterids</taxon>
        <taxon>lamiids</taxon>
        <taxon>Solanales</taxon>
        <taxon>Solanaceae</taxon>
        <taxon>Nicotianoideae</taxon>
        <taxon>Nicotianeae</taxon>
        <taxon>Nicotiana</taxon>
    </lineage>
</organism>
<dbReference type="Proteomes" id="UP000187609">
    <property type="component" value="Unassembled WGS sequence"/>
</dbReference>
<proteinExistence type="inferred from homology"/>
<protein>
    <submittedName>
        <fullName evidence="2">Uncharacterized protein</fullName>
    </submittedName>
</protein>
<dbReference type="InterPro" id="IPR007991">
    <property type="entry name" value="RNA_pol_I_trans_ini_fac_RRN3"/>
</dbReference>
<comment type="caution">
    <text evidence="2">The sequence shown here is derived from an EMBL/GenBank/DDBJ whole genome shotgun (WGS) entry which is preliminary data.</text>
</comment>
<dbReference type="AlphaFoldDB" id="A0A1J6KAB8"/>
<dbReference type="PANTHER" id="PTHR12790:SF0">
    <property type="entry name" value="RNA POLYMERASE I-SPECIFIC TRANSCRIPTION INITIATION FACTOR RRN3-RELATED"/>
    <property type="match status" value="1"/>
</dbReference>
<dbReference type="PANTHER" id="PTHR12790">
    <property type="entry name" value="TRANSCRIPTION INITIATION FACTOR IA RRN3"/>
    <property type="match status" value="1"/>
</dbReference>
<evidence type="ECO:0000313" key="3">
    <source>
        <dbReference type="Proteomes" id="UP000187609"/>
    </source>
</evidence>
<dbReference type="GO" id="GO:0001042">
    <property type="term" value="F:RNA polymerase I core binding"/>
    <property type="evidence" value="ECO:0007669"/>
    <property type="project" value="TreeGrafter"/>
</dbReference>
<accession>A0A1J6KAB8</accession>
<dbReference type="GO" id="GO:0005634">
    <property type="term" value="C:nucleus"/>
    <property type="evidence" value="ECO:0007669"/>
    <property type="project" value="TreeGrafter"/>
</dbReference>
<sequence length="174" mass="19525">MFKSFVRISFLSRHCSSSKSSFIYLGMSMWNYGTDVMDALMELLISLATSGAGGQYVDLCLEMLVNNFVPPPSFISLLNQPRGILRKGQVIIRVHSTLIDIAELVPLSPLRLEKIVKEKEAEDANQLHKGTIHHGICGEHVKTGGWSNWWSCWENHACGNYGLADRFGCRHRMG</sequence>